<sequence>MIASNQPPDRHPTVPPSAPSTSKAESPSHLNDANQPGTRFIQSSDLCRSHFRFKKEEVIALSPSFVAPHLEALPPFPVDDSKATHTAKVSREFLTDVFGGQRFTLFAYMSKCGYTKRPVVYPNWKYNPLLPGASGFPGLVFALLAEFFEQPAFSVFVPVQETPALWSYRGEYRFAISGPLPPEEFNIQTDEVKNTWADMIRNNVLHHVYRELRARVYLRKAHIPINAESVEAESQRIHSRKGGGVTQADILAALSSGEEMISILSMTCIDFDYRFNDLISRKRKSWKSRPTKRW</sequence>
<keyword evidence="2" id="KW-1185">Reference proteome</keyword>
<reference evidence="1" key="1">
    <citation type="journal article" date="2021" name="New Phytol.">
        <title>Evolutionary innovations through gain and loss of genes in the ectomycorrhizal Boletales.</title>
        <authorList>
            <person name="Wu G."/>
            <person name="Miyauchi S."/>
            <person name="Morin E."/>
            <person name="Kuo A."/>
            <person name="Drula E."/>
            <person name="Varga T."/>
            <person name="Kohler A."/>
            <person name="Feng B."/>
            <person name="Cao Y."/>
            <person name="Lipzen A."/>
            <person name="Daum C."/>
            <person name="Hundley H."/>
            <person name="Pangilinan J."/>
            <person name="Johnson J."/>
            <person name="Barry K."/>
            <person name="LaButti K."/>
            <person name="Ng V."/>
            <person name="Ahrendt S."/>
            <person name="Min B."/>
            <person name="Choi I.G."/>
            <person name="Park H."/>
            <person name="Plett J.M."/>
            <person name="Magnuson J."/>
            <person name="Spatafora J.W."/>
            <person name="Nagy L.G."/>
            <person name="Henrissat B."/>
            <person name="Grigoriev I.V."/>
            <person name="Yang Z.L."/>
            <person name="Xu J."/>
            <person name="Martin F.M."/>
        </authorList>
    </citation>
    <scope>NUCLEOTIDE SEQUENCE</scope>
    <source>
        <strain evidence="1">ATCC 28755</strain>
    </source>
</reference>
<dbReference type="Proteomes" id="UP000790377">
    <property type="component" value="Unassembled WGS sequence"/>
</dbReference>
<evidence type="ECO:0000313" key="1">
    <source>
        <dbReference type="EMBL" id="KAH7911302.1"/>
    </source>
</evidence>
<organism evidence="1 2">
    <name type="scientific">Hygrophoropsis aurantiaca</name>
    <dbReference type="NCBI Taxonomy" id="72124"/>
    <lineage>
        <taxon>Eukaryota</taxon>
        <taxon>Fungi</taxon>
        <taxon>Dikarya</taxon>
        <taxon>Basidiomycota</taxon>
        <taxon>Agaricomycotina</taxon>
        <taxon>Agaricomycetes</taxon>
        <taxon>Agaricomycetidae</taxon>
        <taxon>Boletales</taxon>
        <taxon>Coniophorineae</taxon>
        <taxon>Hygrophoropsidaceae</taxon>
        <taxon>Hygrophoropsis</taxon>
    </lineage>
</organism>
<dbReference type="EMBL" id="MU267683">
    <property type="protein sequence ID" value="KAH7911302.1"/>
    <property type="molecule type" value="Genomic_DNA"/>
</dbReference>
<gene>
    <name evidence="1" type="ORF">BJ138DRAFT_1151071</name>
</gene>
<evidence type="ECO:0000313" key="2">
    <source>
        <dbReference type="Proteomes" id="UP000790377"/>
    </source>
</evidence>
<accession>A0ACB8ADV7</accession>
<comment type="caution">
    <text evidence="1">The sequence shown here is derived from an EMBL/GenBank/DDBJ whole genome shotgun (WGS) entry which is preliminary data.</text>
</comment>
<protein>
    <submittedName>
        <fullName evidence="1">Uncharacterized protein</fullName>
    </submittedName>
</protein>
<name>A0ACB8ADV7_9AGAM</name>
<proteinExistence type="predicted"/>